<evidence type="ECO:0000313" key="1">
    <source>
        <dbReference type="EMBL" id="ADI58651.1"/>
    </source>
</evidence>
<accession>D7P5X3</accession>
<sequence>MITETELVRLLEDSGLPLGEWDSGTELVLDSLAFTWLIHLLEERHGILVAEEDEEALGASDSVGALHRNVLRLRSAGTGREEAGRAS</sequence>
<dbReference type="EMBL" id="GQ926890">
    <property type="protein sequence ID" value="ADI58651.1"/>
    <property type="molecule type" value="Genomic_DNA"/>
</dbReference>
<reference evidence="1" key="1">
    <citation type="journal article" date="2010" name="J. Biol. Chem.">
        <title>Biochemical and genetic insights into asukamycin biosynthesis.</title>
        <authorList>
            <person name="Rui Z."/>
            <person name="Petrickova K."/>
            <person name="Skanta F."/>
            <person name="Pospisil S."/>
            <person name="Yang Y."/>
            <person name="Chen C.Y."/>
            <person name="Tsai S.F."/>
            <person name="Floss H.G."/>
            <person name="Petricek M."/>
            <person name="Yu T.W."/>
        </authorList>
    </citation>
    <scope>NUCLEOTIDE SEQUENCE</scope>
    <source>
        <strain evidence="1">ATCC 29757</strain>
    </source>
</reference>
<protein>
    <submittedName>
        <fullName evidence="1">AsuC12</fullName>
    </submittedName>
</protein>
<name>D7P5X3_STRNS</name>
<dbReference type="AlphaFoldDB" id="D7P5X3"/>
<proteinExistence type="predicted"/>
<gene>
    <name evidence="1" type="primary">asuC12</name>
</gene>
<organism evidence="1">
    <name type="scientific">Streptomyces nodosus subsp. asukaensis</name>
    <dbReference type="NCBI Taxonomy" id="222892"/>
    <lineage>
        <taxon>Bacteria</taxon>
        <taxon>Bacillati</taxon>
        <taxon>Actinomycetota</taxon>
        <taxon>Actinomycetes</taxon>
        <taxon>Kitasatosporales</taxon>
        <taxon>Streptomycetaceae</taxon>
        <taxon>Streptomyces</taxon>
    </lineage>
</organism>